<dbReference type="EMBL" id="BQNB010017701">
    <property type="protein sequence ID" value="GJT66290.1"/>
    <property type="molecule type" value="Genomic_DNA"/>
</dbReference>
<keyword evidence="6" id="KW-0472">Membrane</keyword>
<keyword evidence="2" id="KW-0433">Leucine-rich repeat</keyword>
<comment type="caution">
    <text evidence="8">The sequence shown here is derived from an EMBL/GenBank/DDBJ whole genome shotgun (WGS) entry which is preliminary data.</text>
</comment>
<dbReference type="InterPro" id="IPR011009">
    <property type="entry name" value="Kinase-like_dom_sf"/>
</dbReference>
<dbReference type="InterPro" id="IPR000719">
    <property type="entry name" value="Prot_kinase_dom"/>
</dbReference>
<evidence type="ECO:0000256" key="5">
    <source>
        <dbReference type="ARBA" id="ARBA00022989"/>
    </source>
</evidence>
<dbReference type="InterPro" id="IPR001245">
    <property type="entry name" value="Ser-Thr/Tyr_kinase_cat_dom"/>
</dbReference>
<evidence type="ECO:0000256" key="4">
    <source>
        <dbReference type="ARBA" id="ARBA00022737"/>
    </source>
</evidence>
<keyword evidence="4" id="KW-0677">Repeat</keyword>
<dbReference type="PROSITE" id="PS50011">
    <property type="entry name" value="PROTEIN_KINASE_DOM"/>
    <property type="match status" value="1"/>
</dbReference>
<keyword evidence="5" id="KW-1133">Transmembrane helix</keyword>
<dbReference type="SUPFAM" id="SSF56112">
    <property type="entry name" value="Protein kinase-like (PK-like)"/>
    <property type="match status" value="1"/>
</dbReference>
<sequence>MTPATTAQGGGSLEEKLSCVSCLVVEEKEASYGSSGFREARKLKQGALYLYVGNGVRAQVEAIGSYDLVLPNGLVICLDNCHYAPSITRGVVSRYPKEIEGVTIIYFPLENKIAVARYAEFFEKNLMTQEVSGRAIYLEEIQDEDTSPSEITSKISMEVEGFEPPQEEEILIRRSKRSRRVPNRLCLNVEVEEHSLGDLNEPTSYKAAMLDSESNKGSPAFMHGIKIYRELDLVKMLTARINLKEDIQWHNSQTLVQIPCKKELYLNRTQDAPTPKEALLMPKQYDPSKSHIKPWEDVSNASCIAVGETNSLCGAWIHLVTSNAKGDCSRLILRTQSSHLRNRGALNVIKQIVRQMANTTNRNLLKIITSCSSVDFKGNDFKAMVYEFMPNGCVHGWLHSSTHTSKHNILQRINILRDVATALDYLHNRCQTRVVHGDLKPNVTSIGRDMWLMLETLVSSSYLDRLKPRYSTGVKGQQ</sequence>
<evidence type="ECO:0000256" key="6">
    <source>
        <dbReference type="ARBA" id="ARBA00023136"/>
    </source>
</evidence>
<dbReference type="Gene3D" id="1.10.510.10">
    <property type="entry name" value="Transferase(Phosphotransferase) domain 1"/>
    <property type="match status" value="1"/>
</dbReference>
<evidence type="ECO:0000256" key="1">
    <source>
        <dbReference type="ARBA" id="ARBA00004370"/>
    </source>
</evidence>
<accession>A0ABQ5FSG1</accession>
<dbReference type="PANTHER" id="PTHR27008">
    <property type="entry name" value="OS04G0122200 PROTEIN"/>
    <property type="match status" value="1"/>
</dbReference>
<evidence type="ECO:0000256" key="3">
    <source>
        <dbReference type="ARBA" id="ARBA00022692"/>
    </source>
</evidence>
<evidence type="ECO:0000259" key="7">
    <source>
        <dbReference type="PROSITE" id="PS50011"/>
    </source>
</evidence>
<evidence type="ECO:0000256" key="2">
    <source>
        <dbReference type="ARBA" id="ARBA00022614"/>
    </source>
</evidence>
<comment type="subcellular location">
    <subcellularLocation>
        <location evidence="1">Membrane</location>
    </subcellularLocation>
</comment>
<dbReference type="Pfam" id="PF07714">
    <property type="entry name" value="PK_Tyr_Ser-Thr"/>
    <property type="match status" value="1"/>
</dbReference>
<organism evidence="8 9">
    <name type="scientific">Tanacetum coccineum</name>
    <dbReference type="NCBI Taxonomy" id="301880"/>
    <lineage>
        <taxon>Eukaryota</taxon>
        <taxon>Viridiplantae</taxon>
        <taxon>Streptophyta</taxon>
        <taxon>Embryophyta</taxon>
        <taxon>Tracheophyta</taxon>
        <taxon>Spermatophyta</taxon>
        <taxon>Magnoliopsida</taxon>
        <taxon>eudicotyledons</taxon>
        <taxon>Gunneridae</taxon>
        <taxon>Pentapetalae</taxon>
        <taxon>asterids</taxon>
        <taxon>campanulids</taxon>
        <taxon>Asterales</taxon>
        <taxon>Asteraceae</taxon>
        <taxon>Asteroideae</taxon>
        <taxon>Anthemideae</taxon>
        <taxon>Anthemidinae</taxon>
        <taxon>Tanacetum</taxon>
    </lineage>
</organism>
<feature type="domain" description="Protein kinase" evidence="7">
    <location>
        <begin position="298"/>
        <end position="478"/>
    </location>
</feature>
<evidence type="ECO:0000313" key="9">
    <source>
        <dbReference type="Proteomes" id="UP001151760"/>
    </source>
</evidence>
<reference evidence="8" key="1">
    <citation type="journal article" date="2022" name="Int. J. Mol. Sci.">
        <title>Draft Genome of Tanacetum Coccineum: Genomic Comparison of Closely Related Tanacetum-Family Plants.</title>
        <authorList>
            <person name="Yamashiro T."/>
            <person name="Shiraishi A."/>
            <person name="Nakayama K."/>
            <person name="Satake H."/>
        </authorList>
    </citation>
    <scope>NUCLEOTIDE SEQUENCE</scope>
</reference>
<name>A0ABQ5FSG1_9ASTR</name>
<keyword evidence="9" id="KW-1185">Reference proteome</keyword>
<dbReference type="Proteomes" id="UP001151760">
    <property type="component" value="Unassembled WGS sequence"/>
</dbReference>
<dbReference type="PANTHER" id="PTHR27008:SF596">
    <property type="entry name" value="OS02G0215500 PROTEIN"/>
    <property type="match status" value="1"/>
</dbReference>
<keyword evidence="3" id="KW-0812">Transmembrane</keyword>
<gene>
    <name evidence="8" type="ORF">Tco_1017770</name>
</gene>
<evidence type="ECO:0000313" key="8">
    <source>
        <dbReference type="EMBL" id="GJT66290.1"/>
    </source>
</evidence>
<protein>
    <submittedName>
        <fullName evidence="8">Retrotransposon protein, putative, ty1-copia subclass</fullName>
    </submittedName>
</protein>
<reference evidence="8" key="2">
    <citation type="submission" date="2022-01" db="EMBL/GenBank/DDBJ databases">
        <authorList>
            <person name="Yamashiro T."/>
            <person name="Shiraishi A."/>
            <person name="Satake H."/>
            <person name="Nakayama K."/>
        </authorList>
    </citation>
    <scope>NUCLEOTIDE SEQUENCE</scope>
</reference>
<proteinExistence type="predicted"/>
<dbReference type="InterPro" id="IPR051809">
    <property type="entry name" value="Plant_receptor-like_S/T_kinase"/>
</dbReference>